<sequence>MHGLLHGRGHNLPEVFQGRSSRIYDFMSRRVLRRVYRRLAADVANTAPHGGAVLDVGTGPGVLLVELAERRPDMRLTGVDLSDDMIAAATRNLRPFGERASAHVGDVTSLPFPDGSFDLIVSSLSLHHWDHPEAAVPELARVLRPGGRVYIYDFPFAPFDTLAETARNRSVLSARSPQRSRIRTGILFLRCVRYVMSS</sequence>
<keyword evidence="3" id="KW-1185">Reference proteome</keyword>
<protein>
    <recommendedName>
        <fullName evidence="1">Methyltransferase type 11 domain-containing protein</fullName>
    </recommendedName>
</protein>
<dbReference type="PANTHER" id="PTHR43591">
    <property type="entry name" value="METHYLTRANSFERASE"/>
    <property type="match status" value="1"/>
</dbReference>
<gene>
    <name evidence="2" type="ORF">Pme01_42840</name>
</gene>
<reference evidence="2" key="1">
    <citation type="submission" date="2021-01" db="EMBL/GenBank/DDBJ databases">
        <title>Whole genome shotgun sequence of Planosporangium mesophilum NBRC 109066.</title>
        <authorList>
            <person name="Komaki H."/>
            <person name="Tamura T."/>
        </authorList>
    </citation>
    <scope>NUCLEOTIDE SEQUENCE</scope>
    <source>
        <strain evidence="2">NBRC 109066</strain>
    </source>
</reference>
<evidence type="ECO:0000313" key="3">
    <source>
        <dbReference type="Proteomes" id="UP000599074"/>
    </source>
</evidence>
<comment type="caution">
    <text evidence="2">The sequence shown here is derived from an EMBL/GenBank/DDBJ whole genome shotgun (WGS) entry which is preliminary data.</text>
</comment>
<accession>A0A8J3TGF8</accession>
<name>A0A8J3TGF8_9ACTN</name>
<dbReference type="SUPFAM" id="SSF53335">
    <property type="entry name" value="S-adenosyl-L-methionine-dependent methyltransferases"/>
    <property type="match status" value="1"/>
</dbReference>
<dbReference type="EMBL" id="BOON01000040">
    <property type="protein sequence ID" value="GII24687.1"/>
    <property type="molecule type" value="Genomic_DNA"/>
</dbReference>
<evidence type="ECO:0000313" key="2">
    <source>
        <dbReference type="EMBL" id="GII24687.1"/>
    </source>
</evidence>
<dbReference type="InterPro" id="IPR029063">
    <property type="entry name" value="SAM-dependent_MTases_sf"/>
</dbReference>
<dbReference type="PANTHER" id="PTHR43591:SF24">
    <property type="entry name" value="2-METHOXY-6-POLYPRENYL-1,4-BENZOQUINOL METHYLASE, MITOCHONDRIAL"/>
    <property type="match status" value="1"/>
</dbReference>
<evidence type="ECO:0000259" key="1">
    <source>
        <dbReference type="Pfam" id="PF08241"/>
    </source>
</evidence>
<dbReference type="InterPro" id="IPR013216">
    <property type="entry name" value="Methyltransf_11"/>
</dbReference>
<proteinExistence type="predicted"/>
<dbReference type="AlphaFoldDB" id="A0A8J3TGF8"/>
<dbReference type="Proteomes" id="UP000599074">
    <property type="component" value="Unassembled WGS sequence"/>
</dbReference>
<dbReference type="RefSeq" id="WP_168114349.1">
    <property type="nucleotide sequence ID" value="NZ_BOON01000040.1"/>
</dbReference>
<dbReference type="Pfam" id="PF08241">
    <property type="entry name" value="Methyltransf_11"/>
    <property type="match status" value="1"/>
</dbReference>
<organism evidence="2 3">
    <name type="scientific">Planosporangium mesophilum</name>
    <dbReference type="NCBI Taxonomy" id="689768"/>
    <lineage>
        <taxon>Bacteria</taxon>
        <taxon>Bacillati</taxon>
        <taxon>Actinomycetota</taxon>
        <taxon>Actinomycetes</taxon>
        <taxon>Micromonosporales</taxon>
        <taxon>Micromonosporaceae</taxon>
        <taxon>Planosporangium</taxon>
    </lineage>
</organism>
<dbReference type="GO" id="GO:0008757">
    <property type="term" value="F:S-adenosylmethionine-dependent methyltransferase activity"/>
    <property type="evidence" value="ECO:0007669"/>
    <property type="project" value="InterPro"/>
</dbReference>
<feature type="domain" description="Methyltransferase type 11" evidence="1">
    <location>
        <begin position="54"/>
        <end position="151"/>
    </location>
</feature>
<dbReference type="CDD" id="cd02440">
    <property type="entry name" value="AdoMet_MTases"/>
    <property type="match status" value="1"/>
</dbReference>
<dbReference type="Gene3D" id="3.40.50.150">
    <property type="entry name" value="Vaccinia Virus protein VP39"/>
    <property type="match status" value="1"/>
</dbReference>